<evidence type="ECO:0000313" key="5">
    <source>
        <dbReference type="EMBL" id="WEX87038.1"/>
    </source>
</evidence>
<comment type="similarity">
    <text evidence="2">Belongs to the amidase family.</text>
</comment>
<dbReference type="SUPFAM" id="SSF75304">
    <property type="entry name" value="Amidase signature (AS) enzymes"/>
    <property type="match status" value="1"/>
</dbReference>
<dbReference type="PANTHER" id="PTHR11895">
    <property type="entry name" value="TRANSAMIDASE"/>
    <property type="match status" value="1"/>
</dbReference>
<dbReference type="InterPro" id="IPR023631">
    <property type="entry name" value="Amidase_dom"/>
</dbReference>
<name>A0ABY8DAP7_9HYPH</name>
<dbReference type="PANTHER" id="PTHR11895:SF7">
    <property type="entry name" value="GLUTAMYL-TRNA(GLN) AMIDOTRANSFERASE SUBUNIT A, MITOCHONDRIAL"/>
    <property type="match status" value="1"/>
</dbReference>
<keyword evidence="6" id="KW-1185">Reference proteome</keyword>
<dbReference type="Proteomes" id="UP001229355">
    <property type="component" value="Chromosome 1"/>
</dbReference>
<dbReference type="RefSeq" id="WP_280659104.1">
    <property type="nucleotide sequence ID" value="NZ_CP120373.1"/>
</dbReference>
<organism evidence="5 6">
    <name type="scientific">Sinorhizobium garamanticum</name>
    <dbReference type="NCBI Taxonomy" id="680247"/>
    <lineage>
        <taxon>Bacteria</taxon>
        <taxon>Pseudomonadati</taxon>
        <taxon>Pseudomonadota</taxon>
        <taxon>Alphaproteobacteria</taxon>
        <taxon>Hyphomicrobiales</taxon>
        <taxon>Rhizobiaceae</taxon>
        <taxon>Sinorhizobium/Ensifer group</taxon>
        <taxon>Sinorhizobium</taxon>
    </lineage>
</organism>
<evidence type="ECO:0000256" key="1">
    <source>
        <dbReference type="ARBA" id="ARBA00003871"/>
    </source>
</evidence>
<proteinExistence type="inferred from homology"/>
<evidence type="ECO:0000256" key="2">
    <source>
        <dbReference type="ARBA" id="ARBA00009199"/>
    </source>
</evidence>
<protein>
    <recommendedName>
        <fullName evidence="3">Indoleacetamide hydrolase</fullName>
    </recommendedName>
</protein>
<evidence type="ECO:0000256" key="3">
    <source>
        <dbReference type="ARBA" id="ARBA00021874"/>
    </source>
</evidence>
<dbReference type="EMBL" id="CP120373">
    <property type="protein sequence ID" value="WEX87038.1"/>
    <property type="molecule type" value="Genomic_DNA"/>
</dbReference>
<dbReference type="Gene3D" id="3.90.1300.10">
    <property type="entry name" value="Amidase signature (AS) domain"/>
    <property type="match status" value="1"/>
</dbReference>
<dbReference type="Pfam" id="PF01425">
    <property type="entry name" value="Amidase"/>
    <property type="match status" value="1"/>
</dbReference>
<accession>A0ABY8DAP7</accession>
<evidence type="ECO:0000313" key="6">
    <source>
        <dbReference type="Proteomes" id="UP001229355"/>
    </source>
</evidence>
<comment type="function">
    <text evidence="1">Hydrolyzes indole-3-acetamide (IAM) into indole-3-acetic acid (IAA).</text>
</comment>
<feature type="domain" description="Amidase" evidence="4">
    <location>
        <begin position="28"/>
        <end position="476"/>
    </location>
</feature>
<dbReference type="InterPro" id="IPR020556">
    <property type="entry name" value="Amidase_CS"/>
</dbReference>
<evidence type="ECO:0000259" key="4">
    <source>
        <dbReference type="Pfam" id="PF01425"/>
    </source>
</evidence>
<dbReference type="InterPro" id="IPR000120">
    <property type="entry name" value="Amidase"/>
</dbReference>
<dbReference type="InterPro" id="IPR036928">
    <property type="entry name" value="AS_sf"/>
</dbReference>
<dbReference type="PROSITE" id="PS00571">
    <property type="entry name" value="AMIDASES"/>
    <property type="match status" value="1"/>
</dbReference>
<gene>
    <name evidence="5" type="ORF">PZN02_003381</name>
</gene>
<sequence>MSLIAEYDDLDGLGLAELVRTRAVSPQELVETAIDRIVTRNTSLNAVILTMFDEARKAALAVDFSASFAGVPFLLKDLLSTVAGVPTSNGNRLLAKLPAPGDSELVTRWKKAGLIVLGKTNTPEFGLTPYTEPGAFGPTRNPWDLTRTPGGSSGGSGAAVASRMVPLASAGDGGGSIRIPASACGLFGLKPTRGRTPAGPFAGEPWAGFAVEHVLTRSVRDSAALLDIVQGADVGAPHYLPPYSDSFLEAVARTPKKLRIAVSATPMLGGVVEPEVLRAFADATKLLEELGHEVVETAPSVEAEAFSLSFLTVLAAELRVDIEEAAKAAGVKIRVEDFDESTFGMGLLGQACSAGELASALRYLKLAARGVSAFFESHDVLMTPVLSQIPPSIGALQPSTIEKKLIRAIGRMKAAWLFKRLGIAKRLASETFSFIPWTPVFNVTGQPAMSVPLFWSDRSLPIGMHFVGRFADEATLFQLAGQLEMARPWQSRKPPMRVPGQASPA</sequence>
<reference evidence="5 6" key="1">
    <citation type="submission" date="2023-03" db="EMBL/GenBank/DDBJ databases">
        <authorList>
            <person name="Kaur S."/>
            <person name="Espinosa-Saiz D."/>
            <person name="Velazquez E."/>
            <person name="Menendez E."/>
            <person name="diCenzo G.C."/>
        </authorList>
    </citation>
    <scope>NUCLEOTIDE SEQUENCE [LARGE SCALE GENOMIC DNA]</scope>
    <source>
        <strain evidence="5 6">LMG 24692</strain>
    </source>
</reference>